<gene>
    <name evidence="2" type="ORF">A8990_16824</name>
</gene>
<protein>
    <submittedName>
        <fullName evidence="2">Uncharacterized protein DUF5109</fullName>
    </submittedName>
</protein>
<name>A0A3D9Q3Z3_9BACL</name>
<keyword evidence="3" id="KW-1185">Reference proteome</keyword>
<evidence type="ECO:0000259" key="1">
    <source>
        <dbReference type="Pfam" id="PF14488"/>
    </source>
</evidence>
<reference evidence="2 3" key="1">
    <citation type="submission" date="2018-08" db="EMBL/GenBank/DDBJ databases">
        <title>Genomic Encyclopedia of Type Strains, Phase III (KMG-III): the genomes of soil and plant-associated and newly described type strains.</title>
        <authorList>
            <person name="Whitman W."/>
        </authorList>
    </citation>
    <scope>NUCLEOTIDE SEQUENCE [LARGE SCALE GENOMIC DNA]</scope>
    <source>
        <strain evidence="2 3">CGMCC 1.10966</strain>
    </source>
</reference>
<accession>A0A3D9Q3Z3</accession>
<dbReference type="AlphaFoldDB" id="A0A3D9Q3Z3"/>
<dbReference type="RefSeq" id="WP_245996312.1">
    <property type="nucleotide sequence ID" value="NZ_QTTN01000068.1"/>
</dbReference>
<dbReference type="Gene3D" id="3.20.20.80">
    <property type="entry name" value="Glycosidases"/>
    <property type="match status" value="1"/>
</dbReference>
<organism evidence="2 3">
    <name type="scientific">Paenibacillus taihuensis</name>
    <dbReference type="NCBI Taxonomy" id="1156355"/>
    <lineage>
        <taxon>Bacteria</taxon>
        <taxon>Bacillati</taxon>
        <taxon>Bacillota</taxon>
        <taxon>Bacilli</taxon>
        <taxon>Bacillales</taxon>
        <taxon>Paenibacillaceae</taxon>
        <taxon>Paenibacillus</taxon>
    </lineage>
</organism>
<evidence type="ECO:0000313" key="3">
    <source>
        <dbReference type="Proteomes" id="UP000256304"/>
    </source>
</evidence>
<feature type="domain" description="DUF4434" evidence="1">
    <location>
        <begin position="9"/>
        <end position="291"/>
    </location>
</feature>
<comment type="caution">
    <text evidence="2">The sequence shown here is derived from an EMBL/GenBank/DDBJ whole genome shotgun (WGS) entry which is preliminary data.</text>
</comment>
<dbReference type="InterPro" id="IPR027849">
    <property type="entry name" value="DUF4434"/>
</dbReference>
<dbReference type="SUPFAM" id="SSF51445">
    <property type="entry name" value="(Trans)glycosidases"/>
    <property type="match status" value="1"/>
</dbReference>
<sequence length="316" mass="36227">MANKSIMPISGTWFDFHHPNPYEGDHWNATTDQFQAGDWELKITEMVEAGMDTLILMSVALHGKTFYPSEVIKYRWNLVCPDPLEVVLRVADRLGVTVYLGLGFFQTPIMHGFASGGDSTRYRFDFATELSERYGHHPSFKGWYFPVEAAIEQYYPEPYLEYVNTLANHCRKKGPQQVLLAPFGTRTIKPDDHFVHQLRALDADYIAYQDEVGVNKTIVAELDEIYSGLREAHDRAGKPLWADVEIFKFHGKVLHPAPFERVKGQLEVASKYVDKILCYQYLGMLNKPDSAAHAGHPDSPKLYRDYMDFIRANRTN</sequence>
<evidence type="ECO:0000313" key="2">
    <source>
        <dbReference type="EMBL" id="REE55453.1"/>
    </source>
</evidence>
<dbReference type="InterPro" id="IPR017853">
    <property type="entry name" value="GH"/>
</dbReference>
<proteinExistence type="predicted"/>
<dbReference type="Pfam" id="PF14488">
    <property type="entry name" value="DUF4434"/>
    <property type="match status" value="1"/>
</dbReference>
<dbReference type="EMBL" id="QTTN01000068">
    <property type="protein sequence ID" value="REE55453.1"/>
    <property type="molecule type" value="Genomic_DNA"/>
</dbReference>
<dbReference type="Proteomes" id="UP000256304">
    <property type="component" value="Unassembled WGS sequence"/>
</dbReference>